<dbReference type="InterPro" id="IPR023204">
    <property type="entry name" value="SP1917_dom_sf"/>
</dbReference>
<dbReference type="EMBL" id="FWYB01000013">
    <property type="protein sequence ID" value="SMD10308.1"/>
    <property type="molecule type" value="Genomic_DNA"/>
</dbReference>
<protein>
    <recommendedName>
        <fullName evidence="3">DUF2200 domain-containing protein</fullName>
    </recommendedName>
</protein>
<organism evidence="1 2">
    <name type="scientific">Pedobacter nyackensis</name>
    <dbReference type="NCBI Taxonomy" id="475255"/>
    <lineage>
        <taxon>Bacteria</taxon>
        <taxon>Pseudomonadati</taxon>
        <taxon>Bacteroidota</taxon>
        <taxon>Sphingobacteriia</taxon>
        <taxon>Sphingobacteriales</taxon>
        <taxon>Sphingobacteriaceae</taxon>
        <taxon>Pedobacter</taxon>
    </lineage>
</organism>
<evidence type="ECO:0000313" key="1">
    <source>
        <dbReference type="EMBL" id="SMD10308.1"/>
    </source>
</evidence>
<accession>A0A1W2EME7</accession>
<dbReference type="InterPro" id="IPR014580">
    <property type="entry name" value="UCP033199"/>
</dbReference>
<dbReference type="STRING" id="475255.SAMN04488101_11374"/>
<dbReference type="OrthoDB" id="3192540at2"/>
<keyword evidence="2" id="KW-1185">Reference proteome</keyword>
<name>A0A1W2EME7_9SPHI</name>
<dbReference type="Pfam" id="PF09966">
    <property type="entry name" value="DUF2200"/>
    <property type="match status" value="1"/>
</dbReference>
<dbReference type="Gene3D" id="1.10.8.290">
    <property type="entry name" value="uncharacterized protein sp1917 domain"/>
    <property type="match status" value="1"/>
</dbReference>
<dbReference type="AlphaFoldDB" id="A0A1W2EME7"/>
<evidence type="ECO:0000313" key="2">
    <source>
        <dbReference type="Proteomes" id="UP000192678"/>
    </source>
</evidence>
<proteinExistence type="predicted"/>
<dbReference type="RefSeq" id="WP_084291214.1">
    <property type="nucleotide sequence ID" value="NZ_FWYB01000013.1"/>
</dbReference>
<gene>
    <name evidence="1" type="ORF">SAMN04488101_11374</name>
</gene>
<dbReference type="Proteomes" id="UP000192678">
    <property type="component" value="Unassembled WGS sequence"/>
</dbReference>
<evidence type="ECO:0008006" key="3">
    <source>
        <dbReference type="Google" id="ProtNLM"/>
    </source>
</evidence>
<dbReference type="PIRSF" id="PIRSF033199">
    <property type="entry name" value="UCP033199"/>
    <property type="match status" value="1"/>
</dbReference>
<reference evidence="1 2" key="1">
    <citation type="submission" date="2017-04" db="EMBL/GenBank/DDBJ databases">
        <authorList>
            <person name="Afonso C.L."/>
            <person name="Miller P.J."/>
            <person name="Scott M.A."/>
            <person name="Spackman E."/>
            <person name="Goraichik I."/>
            <person name="Dimitrov K.M."/>
            <person name="Suarez D.L."/>
            <person name="Swayne D.E."/>
        </authorList>
    </citation>
    <scope>NUCLEOTIDE SEQUENCE [LARGE SCALE GENOMIC DNA]</scope>
    <source>
        <strain evidence="1 2">DSM 19625</strain>
    </source>
</reference>
<sequence length="119" mass="13927">MNSNNNTRVYKMSFAGVYPHYIQKAEKKGRTKAEVDEIIFWLTGYDKETLQQHIDNKTDFETFFTQAPQINPNVSKIIGVICGYRVEEIEDQLIQKVRYLDKLIDELAKGKVIDKILRK</sequence>